<reference evidence="3" key="1">
    <citation type="submission" date="2016-10" db="EMBL/GenBank/DDBJ databases">
        <authorList>
            <person name="Varghese N."/>
            <person name="Submissions S."/>
        </authorList>
    </citation>
    <scope>NUCLEOTIDE SEQUENCE [LARGE SCALE GENOMIC DNA]</scope>
    <source>
        <strain evidence="3">XBD2006</strain>
    </source>
</reference>
<evidence type="ECO:0000256" key="1">
    <source>
        <dbReference type="ARBA" id="ARBA00005397"/>
    </source>
</evidence>
<name>A0A1G5AIJ3_9FIRM</name>
<dbReference type="EMBL" id="FMUR01000003">
    <property type="protein sequence ID" value="SCX77714.1"/>
    <property type="molecule type" value="Genomic_DNA"/>
</dbReference>
<dbReference type="OrthoDB" id="1998780at2"/>
<sequence>MIIVKMNDTTVECSIAASELHEIGLTPEAVINGAENTSSFFAKLNKEVGQQLGYDPETEVMMMSKNMMMDGSIRIFAVKMSNEDIQTASDRIKGAAETVLRILTQEKIDEIKSKNGRDKGIALNEVITNVSDAINRIYGRDKLYTLPEETPKTPETSYQPLSEYAEYMVEFDTFDEAKRFSKVVQKLPIVDSSLYKLEEGYYMILGLLSSDESVIYDLRRAGVEYSNMLVVNATEAMYVREHGDRLVGSDAIIHLTDLSR</sequence>
<dbReference type="Gene3D" id="3.30.70.1950">
    <property type="match status" value="1"/>
</dbReference>
<dbReference type="InterPro" id="IPR008681">
    <property type="entry name" value="Neg-reg_MecA"/>
</dbReference>
<comment type="similarity">
    <text evidence="1">Belongs to the MecA family.</text>
</comment>
<proteinExistence type="inferred from homology"/>
<accession>A0A1G5AIJ3</accession>
<dbReference type="RefSeq" id="WP_074461102.1">
    <property type="nucleotide sequence ID" value="NZ_FMUR01000003.1"/>
</dbReference>
<organism evidence="2 3">
    <name type="scientific">Butyrivibrio hungatei</name>
    <dbReference type="NCBI Taxonomy" id="185008"/>
    <lineage>
        <taxon>Bacteria</taxon>
        <taxon>Bacillati</taxon>
        <taxon>Bacillota</taxon>
        <taxon>Clostridia</taxon>
        <taxon>Lachnospirales</taxon>
        <taxon>Lachnospiraceae</taxon>
        <taxon>Butyrivibrio</taxon>
    </lineage>
</organism>
<dbReference type="InterPro" id="IPR038471">
    <property type="entry name" value="MecA_C_sf"/>
</dbReference>
<evidence type="ECO:0000313" key="2">
    <source>
        <dbReference type="EMBL" id="SCX77714.1"/>
    </source>
</evidence>
<evidence type="ECO:0000313" key="3">
    <source>
        <dbReference type="Proteomes" id="UP000183047"/>
    </source>
</evidence>
<dbReference type="AlphaFoldDB" id="A0A1G5AIJ3"/>
<protein>
    <submittedName>
        <fullName evidence="2">Negative regulator of genetic competence, sporulation and motility</fullName>
    </submittedName>
</protein>
<keyword evidence="3" id="KW-1185">Reference proteome</keyword>
<gene>
    <name evidence="2" type="ORF">SAMN02910451_00280</name>
</gene>
<dbReference type="Proteomes" id="UP000183047">
    <property type="component" value="Unassembled WGS sequence"/>
</dbReference>
<dbReference type="Pfam" id="PF05389">
    <property type="entry name" value="MecA"/>
    <property type="match status" value="1"/>
</dbReference>